<proteinExistence type="predicted"/>
<reference evidence="1" key="1">
    <citation type="submission" date="2020-04" db="EMBL/GenBank/DDBJ databases">
        <authorList>
            <person name="Chiriac C."/>
            <person name="Salcher M."/>
            <person name="Ghai R."/>
            <person name="Kavagutti S V."/>
        </authorList>
    </citation>
    <scope>NUCLEOTIDE SEQUENCE</scope>
</reference>
<gene>
    <name evidence="1" type="ORF">UFOVP598_20</name>
</gene>
<evidence type="ECO:0008006" key="2">
    <source>
        <dbReference type="Google" id="ProtNLM"/>
    </source>
</evidence>
<protein>
    <recommendedName>
        <fullName evidence="2">RNA polymerase alpha subunit C-terminal domain-containing protein</fullName>
    </recommendedName>
</protein>
<dbReference type="EMBL" id="LR796559">
    <property type="protein sequence ID" value="CAB4151440.1"/>
    <property type="molecule type" value="Genomic_DNA"/>
</dbReference>
<evidence type="ECO:0000313" key="1">
    <source>
        <dbReference type="EMBL" id="CAB4151440.1"/>
    </source>
</evidence>
<accession>A0A6J5N2B9</accession>
<sequence>MKKITEKEYQNALSICLAYQVQIENEISSINKSSNQILLIDLLGNGEFSPRFFNSLCQKLDLVTLFDLFQLNRKQILGIRGCGKYTLYEFDKLKEKYK</sequence>
<name>A0A6J5N2B9_9CAUD</name>
<dbReference type="Gene3D" id="1.10.150.20">
    <property type="entry name" value="5' to 3' exonuclease, C-terminal subdomain"/>
    <property type="match status" value="1"/>
</dbReference>
<organism evidence="1">
    <name type="scientific">uncultured Caudovirales phage</name>
    <dbReference type="NCBI Taxonomy" id="2100421"/>
    <lineage>
        <taxon>Viruses</taxon>
        <taxon>Duplodnaviria</taxon>
        <taxon>Heunggongvirae</taxon>
        <taxon>Uroviricota</taxon>
        <taxon>Caudoviricetes</taxon>
        <taxon>Peduoviridae</taxon>
        <taxon>Maltschvirus</taxon>
        <taxon>Maltschvirus maltsch</taxon>
    </lineage>
</organism>